<name>A0A8J3VA15_9ACTN</name>
<evidence type="ECO:0000256" key="3">
    <source>
        <dbReference type="ARBA" id="ARBA00022827"/>
    </source>
</evidence>
<feature type="domain" description="Reductase C-terminal" evidence="6">
    <location>
        <begin position="342"/>
        <end position="406"/>
    </location>
</feature>
<dbReference type="AlphaFoldDB" id="A0A8J3VA15"/>
<keyword evidence="4" id="KW-0560">Oxidoreductase</keyword>
<dbReference type="PRINTS" id="PR00368">
    <property type="entry name" value="FADPNR"/>
</dbReference>
<dbReference type="Proteomes" id="UP000605992">
    <property type="component" value="Unassembled WGS sequence"/>
</dbReference>
<keyword evidence="3" id="KW-0274">FAD</keyword>
<dbReference type="GO" id="GO:0016651">
    <property type="term" value="F:oxidoreductase activity, acting on NAD(P)H"/>
    <property type="evidence" value="ECO:0007669"/>
    <property type="project" value="TreeGrafter"/>
</dbReference>
<gene>
    <name evidence="7" type="primary">hcaD_1</name>
    <name evidence="7" type="ORF">Pth03_52980</name>
</gene>
<evidence type="ECO:0000256" key="4">
    <source>
        <dbReference type="ARBA" id="ARBA00023002"/>
    </source>
</evidence>
<evidence type="ECO:0000259" key="5">
    <source>
        <dbReference type="Pfam" id="PF07992"/>
    </source>
</evidence>
<dbReference type="Gene3D" id="3.50.50.60">
    <property type="entry name" value="FAD/NAD(P)-binding domain"/>
    <property type="match status" value="2"/>
</dbReference>
<comment type="cofactor">
    <cofactor evidence="1">
        <name>FAD</name>
        <dbReference type="ChEBI" id="CHEBI:57692"/>
    </cofactor>
</comment>
<dbReference type="Gene3D" id="3.30.390.30">
    <property type="match status" value="1"/>
</dbReference>
<dbReference type="InterPro" id="IPR016156">
    <property type="entry name" value="FAD/NAD-linked_Rdtase_dimer_sf"/>
</dbReference>
<dbReference type="PANTHER" id="PTHR43557:SF2">
    <property type="entry name" value="RIESKE DOMAIN-CONTAINING PROTEIN-RELATED"/>
    <property type="match status" value="1"/>
</dbReference>
<dbReference type="GO" id="GO:0005737">
    <property type="term" value="C:cytoplasm"/>
    <property type="evidence" value="ECO:0007669"/>
    <property type="project" value="TreeGrafter"/>
</dbReference>
<feature type="domain" description="FAD/NAD(P)-binding" evidence="5">
    <location>
        <begin position="3"/>
        <end position="318"/>
    </location>
</feature>
<proteinExistence type="predicted"/>
<evidence type="ECO:0000256" key="1">
    <source>
        <dbReference type="ARBA" id="ARBA00001974"/>
    </source>
</evidence>
<evidence type="ECO:0000256" key="2">
    <source>
        <dbReference type="ARBA" id="ARBA00022630"/>
    </source>
</evidence>
<dbReference type="InterPro" id="IPR028202">
    <property type="entry name" value="Reductase_C"/>
</dbReference>
<dbReference type="Pfam" id="PF07992">
    <property type="entry name" value="Pyr_redox_2"/>
    <property type="match status" value="1"/>
</dbReference>
<accession>A0A8J3VA15</accession>
<keyword evidence="2" id="KW-0285">Flavoprotein</keyword>
<protein>
    <submittedName>
        <fullName evidence="7">Pyridine nucleotide-disulfide oxidoreductase</fullName>
    </submittedName>
</protein>
<dbReference type="PANTHER" id="PTHR43557">
    <property type="entry name" value="APOPTOSIS-INDUCING FACTOR 1"/>
    <property type="match status" value="1"/>
</dbReference>
<dbReference type="EMBL" id="BOOR01000042">
    <property type="protein sequence ID" value="GII56909.1"/>
    <property type="molecule type" value="Genomic_DNA"/>
</dbReference>
<evidence type="ECO:0000313" key="7">
    <source>
        <dbReference type="EMBL" id="GII56909.1"/>
    </source>
</evidence>
<dbReference type="InterPro" id="IPR050446">
    <property type="entry name" value="FAD-oxidoreductase/Apoptosis"/>
</dbReference>
<sequence>MRSIAVVGASLAGLHAARALRDQGFGGTLTIIGAEPHRPYDRPPLSKEFLAGRIGQDDLALEPEGEDLDAEWLLGVPATGLDTGRDGHRDKHSVLLADGTRVSADGVVIATGAAAATLPGNAASGGTAGVHTLRSVDDALALRAELLPGRRLVVIGAGFIGAEVASTARELGLDVTIVETAPAPFARALGPEMGAVLGSMHEDRGVRVLCGSAVQALIGTGPDGGRVDGVLLGDGRRLPADVVLVGIGARPAVGWLEGSGVALGEGPARDGVPADGVLCDAGGATNVPGVVAVGDCAAWFDPSLGRHHRVEHWTGAVQRPTAAAATLLSGGTAATPPPAPPYLWSDQYGMRIQFAGHTRPGDTVTVEQGDVAERSFLAVYRREDRPVAVLGVDQVRQFTRWRRTLSTVSTG</sequence>
<dbReference type="InterPro" id="IPR023753">
    <property type="entry name" value="FAD/NAD-binding_dom"/>
</dbReference>
<dbReference type="Pfam" id="PF14759">
    <property type="entry name" value="Reductase_C"/>
    <property type="match status" value="1"/>
</dbReference>
<dbReference type="RefSeq" id="WP_203947044.1">
    <property type="nucleotide sequence ID" value="NZ_BOOR01000042.1"/>
</dbReference>
<dbReference type="SUPFAM" id="SSF55424">
    <property type="entry name" value="FAD/NAD-linked reductases, dimerisation (C-terminal) domain"/>
    <property type="match status" value="1"/>
</dbReference>
<dbReference type="PRINTS" id="PR00411">
    <property type="entry name" value="PNDRDTASEI"/>
</dbReference>
<keyword evidence="8" id="KW-1185">Reference proteome</keyword>
<dbReference type="SUPFAM" id="SSF51905">
    <property type="entry name" value="FAD/NAD(P)-binding domain"/>
    <property type="match status" value="2"/>
</dbReference>
<comment type="caution">
    <text evidence="7">The sequence shown here is derived from an EMBL/GenBank/DDBJ whole genome shotgun (WGS) entry which is preliminary data.</text>
</comment>
<evidence type="ECO:0000259" key="6">
    <source>
        <dbReference type="Pfam" id="PF14759"/>
    </source>
</evidence>
<reference evidence="7" key="1">
    <citation type="submission" date="2021-01" db="EMBL/GenBank/DDBJ databases">
        <title>Whole genome shotgun sequence of Planotetraspora thailandica NBRC 104271.</title>
        <authorList>
            <person name="Komaki H."/>
            <person name="Tamura T."/>
        </authorList>
    </citation>
    <scope>NUCLEOTIDE SEQUENCE</scope>
    <source>
        <strain evidence="7">NBRC 104271</strain>
    </source>
</reference>
<organism evidence="7 8">
    <name type="scientific">Planotetraspora thailandica</name>
    <dbReference type="NCBI Taxonomy" id="487172"/>
    <lineage>
        <taxon>Bacteria</taxon>
        <taxon>Bacillati</taxon>
        <taxon>Actinomycetota</taxon>
        <taxon>Actinomycetes</taxon>
        <taxon>Streptosporangiales</taxon>
        <taxon>Streptosporangiaceae</taxon>
        <taxon>Planotetraspora</taxon>
    </lineage>
</organism>
<evidence type="ECO:0000313" key="8">
    <source>
        <dbReference type="Proteomes" id="UP000605992"/>
    </source>
</evidence>
<dbReference type="InterPro" id="IPR036188">
    <property type="entry name" value="FAD/NAD-bd_sf"/>
</dbReference>